<reference evidence="2" key="1">
    <citation type="submission" date="2012-12" db="EMBL/GenBank/DDBJ databases">
        <title>Identification and characterization of a phenylalanine ammonia-lyase gene family in Isatis indigotica Fort.</title>
        <authorList>
            <person name="Liu Q."/>
            <person name="Chen J."/>
            <person name="Zhou X."/>
            <person name="Di P."/>
            <person name="Xiao Y."/>
            <person name="Xuan H."/>
            <person name="Zhang L."/>
            <person name="Chen W."/>
        </authorList>
    </citation>
    <scope>NUCLEOTIDE SEQUENCE</scope>
    <source>
        <tissue evidence="2">Salivary gland</tissue>
    </source>
</reference>
<feature type="compositionally biased region" description="Low complexity" evidence="1">
    <location>
        <begin position="62"/>
        <end position="89"/>
    </location>
</feature>
<feature type="region of interest" description="Disordered" evidence="1">
    <location>
        <begin position="1"/>
        <end position="101"/>
    </location>
</feature>
<proteinExistence type="evidence at transcript level"/>
<dbReference type="AlphaFoldDB" id="A0A0K8RAJ5"/>
<name>A0A0K8RAJ5_IXORI</name>
<evidence type="ECO:0000313" key="2">
    <source>
        <dbReference type="EMBL" id="JAA68167.1"/>
    </source>
</evidence>
<dbReference type="GO" id="GO:0016853">
    <property type="term" value="F:isomerase activity"/>
    <property type="evidence" value="ECO:0007669"/>
    <property type="project" value="UniProtKB-KW"/>
</dbReference>
<keyword evidence="2" id="KW-0413">Isomerase</keyword>
<protein>
    <submittedName>
        <fullName evidence="2">Putative topoisomerase 1</fullName>
    </submittedName>
</protein>
<sequence length="136" mass="15269">MLEMNSLEGGANNGDQTAERRHRGLQQRPTRFRQSDERHQWGGEQQPPQVLIGQAPPQQQQSTTRAARSITRTTTTNTRTSIRTSIKTSPPQGPVEAPLLRPSTETATSLLLLPKTILARSISRHLPSLRMTRRTR</sequence>
<accession>A0A0K8RAJ5</accession>
<dbReference type="EMBL" id="GADI01005641">
    <property type="protein sequence ID" value="JAA68167.1"/>
    <property type="molecule type" value="mRNA"/>
</dbReference>
<organism evidence="2">
    <name type="scientific">Ixodes ricinus</name>
    <name type="common">Common tick</name>
    <name type="synonym">Acarus ricinus</name>
    <dbReference type="NCBI Taxonomy" id="34613"/>
    <lineage>
        <taxon>Eukaryota</taxon>
        <taxon>Metazoa</taxon>
        <taxon>Ecdysozoa</taxon>
        <taxon>Arthropoda</taxon>
        <taxon>Chelicerata</taxon>
        <taxon>Arachnida</taxon>
        <taxon>Acari</taxon>
        <taxon>Parasitiformes</taxon>
        <taxon>Ixodida</taxon>
        <taxon>Ixodoidea</taxon>
        <taxon>Ixodidae</taxon>
        <taxon>Ixodinae</taxon>
        <taxon>Ixodes</taxon>
    </lineage>
</organism>
<evidence type="ECO:0000256" key="1">
    <source>
        <dbReference type="SAM" id="MobiDB-lite"/>
    </source>
</evidence>